<keyword evidence="4 9" id="KW-0136">Cellulose degradation</keyword>
<dbReference type="InterPro" id="IPR018221">
    <property type="entry name" value="Glyco_hydro_9_His_AS"/>
</dbReference>
<comment type="catalytic activity">
    <reaction evidence="1 9">
        <text>Endohydrolysis of (1-&gt;4)-beta-D-glucosidic linkages in cellulose, lichenin and cereal beta-D-glucans.</text>
        <dbReference type="EC" id="3.2.1.4"/>
    </reaction>
</comment>
<feature type="domain" description="Glycoside hydrolase family 9" evidence="11">
    <location>
        <begin position="164"/>
        <end position="366"/>
    </location>
</feature>
<evidence type="ECO:0000256" key="3">
    <source>
        <dbReference type="ARBA" id="ARBA00022801"/>
    </source>
</evidence>
<evidence type="ECO:0000313" key="12">
    <source>
        <dbReference type="EMBL" id="WOG86344.1"/>
    </source>
</evidence>
<dbReference type="Pfam" id="PF00759">
    <property type="entry name" value="Glyco_hydro_9"/>
    <property type="match status" value="1"/>
</dbReference>
<keyword evidence="10" id="KW-0472">Membrane</keyword>
<dbReference type="PANTHER" id="PTHR22298">
    <property type="entry name" value="ENDO-1,4-BETA-GLUCANASE"/>
    <property type="match status" value="1"/>
</dbReference>
<sequence>MKTTFIDYKLYVALLLYIGQLIITVTHRYSRAQLHTILLNIKYTMPQVFYYTDYLLTWCTITCHIYLIDTTYTNKSTGKVQKVKVPVAVVSNVPENSGEDISYLYVTGYKASYKISLATNFEKSLMHLITTSASNFLACLACPESLTMILNLNYLGNNGDALGRTGWAMTEFGWDVKYAGVQTLVAKFLMGGKAGHHASVFSKYQDKAEFFMCSCLGKGSRNVQKTPGGLIFKQRWNNLQFVTSASFLMTVYSDYLTSARKTLRCPSGNVQPSQLLSFAKSQVDYILGDNPRATSYMVGYGNNYPQQVHHRGSSIVSIKVNPSFVTCRGGYATWFSRKASDPYLLVDNYEQTEPAKYNNAPLFGLLVMLHAGHSGYNQLLPVNLPKPFAVRLKPAPRPRVSPAPGNTYHRYFTVVTNKSCKTLINLRISSLGPGKSIEFVYIHSASAASVSVTSYTLA</sequence>
<keyword evidence="7 8" id="KW-0624">Polysaccharide degradation</keyword>
<evidence type="ECO:0000256" key="5">
    <source>
        <dbReference type="ARBA" id="ARBA00023277"/>
    </source>
</evidence>
<evidence type="ECO:0000256" key="7">
    <source>
        <dbReference type="ARBA" id="ARBA00023326"/>
    </source>
</evidence>
<reference evidence="12" key="2">
    <citation type="submission" date="2022-03" db="EMBL/GenBank/DDBJ databases">
        <title>Draft title - Genomic analysis of global carrot germplasm unveils the trajectory of domestication and the origin of high carotenoid orange carrot.</title>
        <authorList>
            <person name="Iorizzo M."/>
            <person name="Ellison S."/>
            <person name="Senalik D."/>
            <person name="Macko-Podgorni A."/>
            <person name="Grzebelus D."/>
            <person name="Bostan H."/>
            <person name="Rolling W."/>
            <person name="Curaba J."/>
            <person name="Simon P."/>
        </authorList>
    </citation>
    <scope>NUCLEOTIDE SEQUENCE</scope>
    <source>
        <tissue evidence="12">Leaf</tissue>
    </source>
</reference>
<evidence type="ECO:0000256" key="10">
    <source>
        <dbReference type="SAM" id="Phobius"/>
    </source>
</evidence>
<feature type="transmembrane region" description="Helical" evidence="10">
    <location>
        <begin position="48"/>
        <end position="67"/>
    </location>
</feature>
<keyword evidence="10" id="KW-0812">Transmembrane</keyword>
<evidence type="ECO:0000256" key="6">
    <source>
        <dbReference type="ARBA" id="ARBA00023295"/>
    </source>
</evidence>
<dbReference type="InterPro" id="IPR001701">
    <property type="entry name" value="Glyco_hydro_9"/>
</dbReference>
<keyword evidence="6 8" id="KW-0326">Glycosidase</keyword>
<evidence type="ECO:0000313" key="13">
    <source>
        <dbReference type="Proteomes" id="UP000077755"/>
    </source>
</evidence>
<dbReference type="EC" id="3.2.1.4" evidence="9"/>
<comment type="similarity">
    <text evidence="2 8 9">Belongs to the glycosyl hydrolase 9 (cellulase E) family.</text>
</comment>
<reference evidence="12" key="1">
    <citation type="journal article" date="2016" name="Nat. Genet.">
        <title>A high-quality carrot genome assembly provides new insights into carotenoid accumulation and asterid genome evolution.</title>
        <authorList>
            <person name="Iorizzo M."/>
            <person name="Ellison S."/>
            <person name="Senalik D."/>
            <person name="Zeng P."/>
            <person name="Satapoomin P."/>
            <person name="Huang J."/>
            <person name="Bowman M."/>
            <person name="Iovene M."/>
            <person name="Sanseverino W."/>
            <person name="Cavagnaro P."/>
            <person name="Yildiz M."/>
            <person name="Macko-Podgorni A."/>
            <person name="Moranska E."/>
            <person name="Grzebelus E."/>
            <person name="Grzebelus D."/>
            <person name="Ashrafi H."/>
            <person name="Zheng Z."/>
            <person name="Cheng S."/>
            <person name="Spooner D."/>
            <person name="Van Deynze A."/>
            <person name="Simon P."/>
        </authorList>
    </citation>
    <scope>NUCLEOTIDE SEQUENCE</scope>
    <source>
        <tissue evidence="12">Leaf</tissue>
    </source>
</reference>
<keyword evidence="3 8" id="KW-0378">Hydrolase</keyword>
<evidence type="ECO:0000256" key="2">
    <source>
        <dbReference type="ARBA" id="ARBA00007072"/>
    </source>
</evidence>
<evidence type="ECO:0000256" key="4">
    <source>
        <dbReference type="ARBA" id="ARBA00023001"/>
    </source>
</evidence>
<dbReference type="PROSITE" id="PS00592">
    <property type="entry name" value="GH9_2"/>
    <property type="match status" value="1"/>
</dbReference>
<evidence type="ECO:0000256" key="9">
    <source>
        <dbReference type="RuleBase" id="RU361166"/>
    </source>
</evidence>
<dbReference type="GO" id="GO:0008810">
    <property type="term" value="F:cellulase activity"/>
    <property type="evidence" value="ECO:0007669"/>
    <property type="project" value="UniProtKB-EC"/>
</dbReference>
<feature type="transmembrane region" description="Helical" evidence="10">
    <location>
        <begin position="6"/>
        <end position="27"/>
    </location>
</feature>
<dbReference type="AlphaFoldDB" id="A0AAF0WB53"/>
<organism evidence="12 13">
    <name type="scientific">Daucus carota subsp. sativus</name>
    <name type="common">Carrot</name>
    <dbReference type="NCBI Taxonomy" id="79200"/>
    <lineage>
        <taxon>Eukaryota</taxon>
        <taxon>Viridiplantae</taxon>
        <taxon>Streptophyta</taxon>
        <taxon>Embryophyta</taxon>
        <taxon>Tracheophyta</taxon>
        <taxon>Spermatophyta</taxon>
        <taxon>Magnoliopsida</taxon>
        <taxon>eudicotyledons</taxon>
        <taxon>Gunneridae</taxon>
        <taxon>Pentapetalae</taxon>
        <taxon>asterids</taxon>
        <taxon>campanulids</taxon>
        <taxon>Apiales</taxon>
        <taxon>Apiaceae</taxon>
        <taxon>Apioideae</taxon>
        <taxon>Scandiceae</taxon>
        <taxon>Daucinae</taxon>
        <taxon>Daucus</taxon>
        <taxon>Daucus sect. Daucus</taxon>
    </lineage>
</organism>
<dbReference type="GO" id="GO:0030245">
    <property type="term" value="P:cellulose catabolic process"/>
    <property type="evidence" value="ECO:0007669"/>
    <property type="project" value="UniProtKB-KW"/>
</dbReference>
<evidence type="ECO:0000259" key="11">
    <source>
        <dbReference type="Pfam" id="PF00759"/>
    </source>
</evidence>
<proteinExistence type="inferred from homology"/>
<dbReference type="Proteomes" id="UP000077755">
    <property type="component" value="Chromosome 2"/>
</dbReference>
<dbReference type="InterPro" id="IPR008928">
    <property type="entry name" value="6-hairpin_glycosidase_sf"/>
</dbReference>
<evidence type="ECO:0000256" key="1">
    <source>
        <dbReference type="ARBA" id="ARBA00000966"/>
    </source>
</evidence>
<dbReference type="SUPFAM" id="SSF48208">
    <property type="entry name" value="Six-hairpin glycosidases"/>
    <property type="match status" value="1"/>
</dbReference>
<dbReference type="EMBL" id="CP093344">
    <property type="protein sequence ID" value="WOG86344.1"/>
    <property type="molecule type" value="Genomic_DNA"/>
</dbReference>
<feature type="active site" evidence="8">
    <location>
        <position position="309"/>
    </location>
</feature>
<keyword evidence="13" id="KW-1185">Reference proteome</keyword>
<gene>
    <name evidence="12" type="ORF">DCAR_0205547</name>
</gene>
<dbReference type="InterPro" id="IPR012341">
    <property type="entry name" value="6hp_glycosidase-like_sf"/>
</dbReference>
<protein>
    <recommendedName>
        <fullName evidence="9">Endoglucanase</fullName>
        <ecNumber evidence="9">3.2.1.4</ecNumber>
    </recommendedName>
</protein>
<keyword evidence="10" id="KW-1133">Transmembrane helix</keyword>
<dbReference type="Gene3D" id="1.50.10.10">
    <property type="match status" value="1"/>
</dbReference>
<accession>A0AAF0WB53</accession>
<keyword evidence="5 8" id="KW-0119">Carbohydrate metabolism</keyword>
<evidence type="ECO:0000256" key="8">
    <source>
        <dbReference type="PROSITE-ProRule" id="PRU10059"/>
    </source>
</evidence>
<name>A0AAF0WB53_DAUCS</name>